<organism evidence="3">
    <name type="scientific">Drosophila sechellia</name>
    <name type="common">Fruit fly</name>
    <dbReference type="NCBI Taxonomy" id="7238"/>
    <lineage>
        <taxon>Eukaryota</taxon>
        <taxon>Metazoa</taxon>
        <taxon>Ecdysozoa</taxon>
        <taxon>Arthropoda</taxon>
        <taxon>Hexapoda</taxon>
        <taxon>Insecta</taxon>
        <taxon>Pterygota</taxon>
        <taxon>Neoptera</taxon>
        <taxon>Endopterygota</taxon>
        <taxon>Diptera</taxon>
        <taxon>Brachycera</taxon>
        <taxon>Muscomorpha</taxon>
        <taxon>Ephydroidea</taxon>
        <taxon>Drosophilidae</taxon>
        <taxon>Drosophila</taxon>
        <taxon>Sophophora</taxon>
    </lineage>
</organism>
<name>B4IM89_DROSE</name>
<protein>
    <submittedName>
        <fullName evidence="2">GM16923</fullName>
    </submittedName>
</protein>
<evidence type="ECO:0000313" key="3">
    <source>
        <dbReference type="Proteomes" id="UP000001292"/>
    </source>
</evidence>
<reference evidence="2 3" key="1">
    <citation type="journal article" date="2007" name="Nature">
        <title>Evolution of genes and genomes on the Drosophila phylogeny.</title>
        <authorList>
            <consortium name="Drosophila 12 Genomes Consortium"/>
            <person name="Clark A.G."/>
            <person name="Eisen M.B."/>
            <person name="Smith D.R."/>
            <person name="Bergman C.M."/>
            <person name="Oliver B."/>
            <person name="Markow T.A."/>
            <person name="Kaufman T.C."/>
            <person name="Kellis M."/>
            <person name="Gelbart W."/>
            <person name="Iyer V.N."/>
            <person name="Pollard D.A."/>
            <person name="Sackton T.B."/>
            <person name="Larracuente A.M."/>
            <person name="Singh N.D."/>
            <person name="Abad J.P."/>
            <person name="Abt D.N."/>
            <person name="Adryan B."/>
            <person name="Aguade M."/>
            <person name="Akashi H."/>
            <person name="Anderson W.W."/>
            <person name="Aquadro C.F."/>
            <person name="Ardell D.H."/>
            <person name="Arguello R."/>
            <person name="Artieri C.G."/>
            <person name="Barbash D.A."/>
            <person name="Barker D."/>
            <person name="Barsanti P."/>
            <person name="Batterham P."/>
            <person name="Batzoglou S."/>
            <person name="Begun D."/>
            <person name="Bhutkar A."/>
            <person name="Blanco E."/>
            <person name="Bosak S.A."/>
            <person name="Bradley R.K."/>
            <person name="Brand A.D."/>
            <person name="Brent M.R."/>
            <person name="Brooks A.N."/>
            <person name="Brown R.H."/>
            <person name="Butlin R.K."/>
            <person name="Caggese C."/>
            <person name="Calvi B.R."/>
            <person name="Bernardo de Carvalho A."/>
            <person name="Caspi A."/>
            <person name="Castrezana S."/>
            <person name="Celniker S.E."/>
            <person name="Chang J.L."/>
            <person name="Chapple C."/>
            <person name="Chatterji S."/>
            <person name="Chinwalla A."/>
            <person name="Civetta A."/>
            <person name="Clifton S.W."/>
            <person name="Comeron J.M."/>
            <person name="Costello J.C."/>
            <person name="Coyne J.A."/>
            <person name="Daub J."/>
            <person name="David R.G."/>
            <person name="Delcher A.L."/>
            <person name="Delehaunty K."/>
            <person name="Do C.B."/>
            <person name="Ebling H."/>
            <person name="Edwards K."/>
            <person name="Eickbush T."/>
            <person name="Evans J.D."/>
            <person name="Filipski A."/>
            <person name="Findeiss S."/>
            <person name="Freyhult E."/>
            <person name="Fulton L."/>
            <person name="Fulton R."/>
            <person name="Garcia A.C."/>
            <person name="Gardiner A."/>
            <person name="Garfield D.A."/>
            <person name="Garvin B.E."/>
            <person name="Gibson G."/>
            <person name="Gilbert D."/>
            <person name="Gnerre S."/>
            <person name="Godfrey J."/>
            <person name="Good R."/>
            <person name="Gotea V."/>
            <person name="Gravely B."/>
            <person name="Greenberg A.J."/>
            <person name="Griffiths-Jones S."/>
            <person name="Gross S."/>
            <person name="Guigo R."/>
            <person name="Gustafson E.A."/>
            <person name="Haerty W."/>
            <person name="Hahn M.W."/>
            <person name="Halligan D.L."/>
            <person name="Halpern A.L."/>
            <person name="Halter G.M."/>
            <person name="Han M.V."/>
            <person name="Heger A."/>
            <person name="Hillier L."/>
            <person name="Hinrichs A.S."/>
            <person name="Holmes I."/>
            <person name="Hoskins R.A."/>
            <person name="Hubisz M.J."/>
            <person name="Hultmark D."/>
            <person name="Huntley M.A."/>
            <person name="Jaffe D.B."/>
            <person name="Jagadeeshan S."/>
            <person name="Jeck W.R."/>
            <person name="Johnson J."/>
            <person name="Jones C.D."/>
            <person name="Jordan W.C."/>
            <person name="Karpen G.H."/>
            <person name="Kataoka E."/>
            <person name="Keightley P.D."/>
            <person name="Kheradpour P."/>
            <person name="Kirkness E.F."/>
            <person name="Koerich L.B."/>
            <person name="Kristiansen K."/>
            <person name="Kudrna D."/>
            <person name="Kulathinal R.J."/>
            <person name="Kumar S."/>
            <person name="Kwok R."/>
            <person name="Lander E."/>
            <person name="Langley C.H."/>
            <person name="Lapoint R."/>
            <person name="Lazzaro B.P."/>
            <person name="Lee S.J."/>
            <person name="Levesque L."/>
            <person name="Li R."/>
            <person name="Lin C.F."/>
            <person name="Lin M.F."/>
            <person name="Lindblad-Toh K."/>
            <person name="Llopart A."/>
            <person name="Long M."/>
            <person name="Low L."/>
            <person name="Lozovsky E."/>
            <person name="Lu J."/>
            <person name="Luo M."/>
            <person name="Machado C.A."/>
            <person name="Makalowski W."/>
            <person name="Marzo M."/>
            <person name="Matsuda M."/>
            <person name="Matzkin L."/>
            <person name="McAllister B."/>
            <person name="McBride C.S."/>
            <person name="McKernan B."/>
            <person name="McKernan K."/>
            <person name="Mendez-Lago M."/>
            <person name="Minx P."/>
            <person name="Mollenhauer M.U."/>
            <person name="Montooth K."/>
            <person name="Mount S.M."/>
            <person name="Mu X."/>
            <person name="Myers E."/>
            <person name="Negre B."/>
            <person name="Newfeld S."/>
            <person name="Nielsen R."/>
            <person name="Noor M.A."/>
            <person name="O'Grady P."/>
            <person name="Pachter L."/>
            <person name="Papaceit M."/>
            <person name="Parisi M.J."/>
            <person name="Parisi M."/>
            <person name="Parts L."/>
            <person name="Pedersen J.S."/>
            <person name="Pesole G."/>
            <person name="Phillippy A.M."/>
            <person name="Ponting C.P."/>
            <person name="Pop M."/>
            <person name="Porcelli D."/>
            <person name="Powell J.R."/>
            <person name="Prohaska S."/>
            <person name="Pruitt K."/>
            <person name="Puig M."/>
            <person name="Quesneville H."/>
            <person name="Ram K.R."/>
            <person name="Rand D."/>
            <person name="Rasmussen M.D."/>
            <person name="Reed L.K."/>
            <person name="Reenan R."/>
            <person name="Reily A."/>
            <person name="Remington K.A."/>
            <person name="Rieger T.T."/>
            <person name="Ritchie M.G."/>
            <person name="Robin C."/>
            <person name="Rogers Y.H."/>
            <person name="Rohde C."/>
            <person name="Rozas J."/>
            <person name="Rubenfield M.J."/>
            <person name="Ruiz A."/>
            <person name="Russo S."/>
            <person name="Salzberg S.L."/>
            <person name="Sanchez-Gracia A."/>
            <person name="Saranga D.J."/>
            <person name="Sato H."/>
            <person name="Schaeffer S.W."/>
            <person name="Schatz M.C."/>
            <person name="Schlenke T."/>
            <person name="Schwartz R."/>
            <person name="Segarra C."/>
            <person name="Singh R.S."/>
            <person name="Sirot L."/>
            <person name="Sirota M."/>
            <person name="Sisneros N.B."/>
            <person name="Smith C.D."/>
            <person name="Smith T.F."/>
            <person name="Spieth J."/>
            <person name="Stage D.E."/>
            <person name="Stark A."/>
            <person name="Stephan W."/>
            <person name="Strausberg R.L."/>
            <person name="Strempel S."/>
            <person name="Sturgill D."/>
            <person name="Sutton G."/>
            <person name="Sutton G.G."/>
            <person name="Tao W."/>
            <person name="Teichmann S."/>
            <person name="Tobari Y.N."/>
            <person name="Tomimura Y."/>
            <person name="Tsolas J.M."/>
            <person name="Valente V.L."/>
            <person name="Venter E."/>
            <person name="Venter J.C."/>
            <person name="Vicario S."/>
            <person name="Vieira F.G."/>
            <person name="Vilella A.J."/>
            <person name="Villasante A."/>
            <person name="Walenz B."/>
            <person name="Wang J."/>
            <person name="Wasserman M."/>
            <person name="Watts T."/>
            <person name="Wilson D."/>
            <person name="Wilson R.K."/>
            <person name="Wing R.A."/>
            <person name="Wolfner M.F."/>
            <person name="Wong A."/>
            <person name="Wong G.K."/>
            <person name="Wu C.I."/>
            <person name="Wu G."/>
            <person name="Yamamoto D."/>
            <person name="Yang H.P."/>
            <person name="Yang S.P."/>
            <person name="Yorke J.A."/>
            <person name="Yoshida K."/>
            <person name="Zdobnov E."/>
            <person name="Zhang P."/>
            <person name="Zhang Y."/>
            <person name="Zimin A.V."/>
            <person name="Baldwin J."/>
            <person name="Abdouelleil A."/>
            <person name="Abdulkadir J."/>
            <person name="Abebe A."/>
            <person name="Abera B."/>
            <person name="Abreu J."/>
            <person name="Acer S.C."/>
            <person name="Aftuck L."/>
            <person name="Alexander A."/>
            <person name="An P."/>
            <person name="Anderson E."/>
            <person name="Anderson S."/>
            <person name="Arachi H."/>
            <person name="Azer M."/>
            <person name="Bachantsang P."/>
            <person name="Barry A."/>
            <person name="Bayul T."/>
            <person name="Berlin A."/>
            <person name="Bessette D."/>
            <person name="Bloom T."/>
            <person name="Blye J."/>
            <person name="Boguslavskiy L."/>
            <person name="Bonnet C."/>
            <person name="Boukhgalter B."/>
            <person name="Bourzgui I."/>
            <person name="Brown A."/>
            <person name="Cahill P."/>
            <person name="Channer S."/>
            <person name="Cheshatsang Y."/>
            <person name="Chuda L."/>
            <person name="Citroen M."/>
            <person name="Collymore A."/>
            <person name="Cooke P."/>
            <person name="Costello M."/>
            <person name="D'Aco K."/>
            <person name="Daza R."/>
            <person name="De Haan G."/>
            <person name="DeGray S."/>
            <person name="DeMaso C."/>
            <person name="Dhargay N."/>
            <person name="Dooley K."/>
            <person name="Dooley E."/>
            <person name="Doricent M."/>
            <person name="Dorje P."/>
            <person name="Dorjee K."/>
            <person name="Dupes A."/>
            <person name="Elong R."/>
            <person name="Falk J."/>
            <person name="Farina A."/>
            <person name="Faro S."/>
            <person name="Ferguson D."/>
            <person name="Fisher S."/>
            <person name="Foley C.D."/>
            <person name="Franke A."/>
            <person name="Friedrich D."/>
            <person name="Gadbois L."/>
            <person name="Gearin G."/>
            <person name="Gearin C.R."/>
            <person name="Giannoukos G."/>
            <person name="Goode T."/>
            <person name="Graham J."/>
            <person name="Grandbois E."/>
            <person name="Grewal S."/>
            <person name="Gyaltsen K."/>
            <person name="Hafez N."/>
            <person name="Hagos B."/>
            <person name="Hall J."/>
            <person name="Henson C."/>
            <person name="Hollinger A."/>
            <person name="Honan T."/>
            <person name="Huard M.D."/>
            <person name="Hughes L."/>
            <person name="Hurhula B."/>
            <person name="Husby M.E."/>
            <person name="Kamat A."/>
            <person name="Kanga B."/>
            <person name="Kashin S."/>
            <person name="Khazanovich D."/>
            <person name="Kisner P."/>
            <person name="Lance K."/>
            <person name="Lara M."/>
            <person name="Lee W."/>
            <person name="Lennon N."/>
            <person name="Letendre F."/>
            <person name="LeVine R."/>
            <person name="Lipovsky A."/>
            <person name="Liu X."/>
            <person name="Liu J."/>
            <person name="Liu S."/>
            <person name="Lokyitsang T."/>
            <person name="Lokyitsang Y."/>
            <person name="Lubonja R."/>
            <person name="Lui A."/>
            <person name="MacDonald P."/>
            <person name="Magnisalis V."/>
            <person name="Maru K."/>
            <person name="Matthews C."/>
            <person name="McCusker W."/>
            <person name="McDonough S."/>
            <person name="Mehta T."/>
            <person name="Meldrim J."/>
            <person name="Meneus L."/>
            <person name="Mihai O."/>
            <person name="Mihalev A."/>
            <person name="Mihova T."/>
            <person name="Mittelman R."/>
            <person name="Mlenga V."/>
            <person name="Montmayeur A."/>
            <person name="Mulrain L."/>
            <person name="Navidi A."/>
            <person name="Naylor J."/>
            <person name="Negash T."/>
            <person name="Nguyen T."/>
            <person name="Nguyen N."/>
            <person name="Nicol R."/>
            <person name="Norbu C."/>
            <person name="Norbu N."/>
            <person name="Novod N."/>
            <person name="O'Neill B."/>
            <person name="Osman S."/>
            <person name="Markiewicz E."/>
            <person name="Oyono O.L."/>
            <person name="Patti C."/>
            <person name="Phunkhang P."/>
            <person name="Pierre F."/>
            <person name="Priest M."/>
            <person name="Raghuraman S."/>
            <person name="Rege F."/>
            <person name="Reyes R."/>
            <person name="Rise C."/>
            <person name="Rogov P."/>
            <person name="Ross K."/>
            <person name="Ryan E."/>
            <person name="Settipalli S."/>
            <person name="Shea T."/>
            <person name="Sherpa N."/>
            <person name="Shi L."/>
            <person name="Shih D."/>
            <person name="Sparrow T."/>
            <person name="Spaulding J."/>
            <person name="Stalker J."/>
            <person name="Stange-Thomann N."/>
            <person name="Stavropoulos S."/>
            <person name="Stone C."/>
            <person name="Strader C."/>
            <person name="Tesfaye S."/>
            <person name="Thomson T."/>
            <person name="Thoulutsang Y."/>
            <person name="Thoulutsang D."/>
            <person name="Topham K."/>
            <person name="Topping I."/>
            <person name="Tsamla T."/>
            <person name="Vassiliev H."/>
            <person name="Vo A."/>
            <person name="Wangchuk T."/>
            <person name="Wangdi T."/>
            <person name="Weiand M."/>
            <person name="Wilkinson J."/>
            <person name="Wilson A."/>
            <person name="Yadav S."/>
            <person name="Young G."/>
            <person name="Yu Q."/>
            <person name="Zembek L."/>
            <person name="Zhong D."/>
            <person name="Zimmer A."/>
            <person name="Zwirko Z."/>
            <person name="Jaffe D.B."/>
            <person name="Alvarez P."/>
            <person name="Brockman W."/>
            <person name="Butler J."/>
            <person name="Chin C."/>
            <person name="Gnerre S."/>
            <person name="Grabherr M."/>
            <person name="Kleber M."/>
            <person name="Mauceli E."/>
            <person name="MacCallum I."/>
        </authorList>
    </citation>
    <scope>NUCLEOTIDE SEQUENCE [LARGE SCALE GENOMIC DNA]</scope>
    <source>
        <strain evidence="3">Rob3c / Tucson 14021-0248.25</strain>
    </source>
</reference>
<feature type="region of interest" description="Disordered" evidence="1">
    <location>
        <begin position="118"/>
        <end position="150"/>
    </location>
</feature>
<evidence type="ECO:0000256" key="1">
    <source>
        <dbReference type="SAM" id="MobiDB-lite"/>
    </source>
</evidence>
<accession>B4IM89</accession>
<sequence>MFADRPKIILSLWCLSRGSGVRVEADQTSNGKGLENLLRYDSEDDGPHATSDLTTALQNEDPKFILTMILQELITYAGNCICEGTSGPCEREKPWRRQSRTASKHECKVPPKAKYGLIASGLGGRRNEPEALPTTRSSCRLSEENAHRRPKRRDSWASPLSLLFDPWVLAIIVWELFLMQTTLWPTEVAPAPDFPCVTELEVVEAAKRINPNKAPGLDGIPGVVIKAVPSSTLFWTESFQQGGKARN</sequence>
<evidence type="ECO:0000313" key="2">
    <source>
        <dbReference type="EMBL" id="EDW44931.1"/>
    </source>
</evidence>
<keyword evidence="3" id="KW-1185">Reference proteome</keyword>
<dbReference type="EMBL" id="CH480946">
    <property type="protein sequence ID" value="EDW44931.1"/>
    <property type="molecule type" value="Genomic_DNA"/>
</dbReference>
<dbReference type="Proteomes" id="UP000001292">
    <property type="component" value="Unassembled WGS sequence"/>
</dbReference>
<dbReference type="AlphaFoldDB" id="B4IM89"/>
<gene>
    <name evidence="2" type="primary">Dsec\GM16923</name>
    <name evidence="2" type="ORF">Dsec_GM16923</name>
</gene>
<dbReference type="HOGENOM" id="CLU_1125551_0_0_1"/>
<proteinExistence type="predicted"/>